<feature type="transmembrane region" description="Helical" evidence="1">
    <location>
        <begin position="21"/>
        <end position="39"/>
    </location>
</feature>
<feature type="transmembrane region" description="Helical" evidence="1">
    <location>
        <begin position="68"/>
        <end position="85"/>
    </location>
</feature>
<dbReference type="AlphaFoldDB" id="A0A381V9K1"/>
<feature type="transmembrane region" description="Helical" evidence="1">
    <location>
        <begin position="337"/>
        <end position="354"/>
    </location>
</feature>
<dbReference type="Pfam" id="PF05145">
    <property type="entry name" value="AbrB"/>
    <property type="match status" value="1"/>
</dbReference>
<keyword evidence="1" id="KW-1133">Transmembrane helix</keyword>
<feature type="transmembrane region" description="Helical" evidence="1">
    <location>
        <begin position="155"/>
        <end position="174"/>
    </location>
</feature>
<proteinExistence type="predicted"/>
<dbReference type="PIRSF" id="PIRSF038991">
    <property type="entry name" value="Protein_AbrB"/>
    <property type="match status" value="1"/>
</dbReference>
<dbReference type="NCBIfam" id="TIGR03082">
    <property type="entry name" value="Gneg_AbrB_dup"/>
    <property type="match status" value="2"/>
</dbReference>
<feature type="transmembrane region" description="Helical" evidence="1">
    <location>
        <begin position="97"/>
        <end position="118"/>
    </location>
</feature>
<keyword evidence="1" id="KW-0472">Membrane</keyword>
<evidence type="ECO:0000256" key="1">
    <source>
        <dbReference type="SAM" id="Phobius"/>
    </source>
</evidence>
<organism evidence="2">
    <name type="scientific">marine metagenome</name>
    <dbReference type="NCBI Taxonomy" id="408172"/>
    <lineage>
        <taxon>unclassified sequences</taxon>
        <taxon>metagenomes</taxon>
        <taxon>ecological metagenomes</taxon>
    </lineage>
</organism>
<name>A0A381V9K1_9ZZZZ</name>
<dbReference type="InterPro" id="IPR017516">
    <property type="entry name" value="AbrB_dup"/>
</dbReference>
<sequence length="362" mass="40014">MNKNIAIPIDLENVKLIFSKKFLFVILISVPSAIVADFLHIPLAWMLGPMIATSIAALSGLKIIMPRIILSFILILLGLYIGNYIDQNLINQIGQWFWTSLVMLGYIIISVIFVSKYLEKFSGYNRKTSIFSAAPGALGPLLILAEHEKSDLSKVATSHLIRLIIIITLFPFVVDNFSKLSSNSVAEFNFLNQNHFNLLTLFVASIIFIQIFDKFKIPAPLLSGTLVACGILQIADVASYKLPDQSINFCLLILGASVGCRFADKSLNEVAKNSFHSLVATFFLVVLGVIAAIIAGYIVDKNFFTLLLSYCPGGIYEVAVIAIAFDLDPDFVSFHHIIRLLMILFIVPLILRLINKKGSSNP</sequence>
<dbReference type="PANTHER" id="PTHR38457">
    <property type="entry name" value="REGULATOR ABRB-RELATED"/>
    <property type="match status" value="1"/>
</dbReference>
<feature type="transmembrane region" description="Helical" evidence="1">
    <location>
        <begin position="304"/>
        <end position="325"/>
    </location>
</feature>
<dbReference type="InterPro" id="IPR007820">
    <property type="entry name" value="AbrB_fam"/>
</dbReference>
<protein>
    <recommendedName>
        <fullName evidence="3">AbrB family transcriptional regulator</fullName>
    </recommendedName>
</protein>
<reference evidence="2" key="1">
    <citation type="submission" date="2018-05" db="EMBL/GenBank/DDBJ databases">
        <authorList>
            <person name="Lanie J.A."/>
            <person name="Ng W.-L."/>
            <person name="Kazmierczak K.M."/>
            <person name="Andrzejewski T.M."/>
            <person name="Davidsen T.M."/>
            <person name="Wayne K.J."/>
            <person name="Tettelin H."/>
            <person name="Glass J.I."/>
            <person name="Rusch D."/>
            <person name="Podicherti R."/>
            <person name="Tsui H.-C.T."/>
            <person name="Winkler M.E."/>
        </authorList>
    </citation>
    <scope>NUCLEOTIDE SEQUENCE</scope>
</reference>
<dbReference type="GO" id="GO:0016020">
    <property type="term" value="C:membrane"/>
    <property type="evidence" value="ECO:0007669"/>
    <property type="project" value="InterPro"/>
</dbReference>
<feature type="transmembrane region" description="Helical" evidence="1">
    <location>
        <begin position="194"/>
        <end position="212"/>
    </location>
</feature>
<accession>A0A381V9K1</accession>
<feature type="transmembrane region" description="Helical" evidence="1">
    <location>
        <begin position="275"/>
        <end position="298"/>
    </location>
</feature>
<evidence type="ECO:0000313" key="2">
    <source>
        <dbReference type="EMBL" id="SVA35993.1"/>
    </source>
</evidence>
<dbReference type="EMBL" id="UINC01007991">
    <property type="protein sequence ID" value="SVA35993.1"/>
    <property type="molecule type" value="Genomic_DNA"/>
</dbReference>
<keyword evidence="1" id="KW-0812">Transmembrane</keyword>
<dbReference type="GO" id="GO:0010468">
    <property type="term" value="P:regulation of gene expression"/>
    <property type="evidence" value="ECO:0007669"/>
    <property type="project" value="InterPro"/>
</dbReference>
<gene>
    <name evidence="2" type="ORF">METZ01_LOCUS88847</name>
</gene>
<evidence type="ECO:0008006" key="3">
    <source>
        <dbReference type="Google" id="ProtNLM"/>
    </source>
</evidence>
<dbReference type="PANTHER" id="PTHR38457:SF1">
    <property type="entry name" value="REGULATOR ABRB-RELATED"/>
    <property type="match status" value="1"/>
</dbReference>